<dbReference type="GO" id="GO:0003723">
    <property type="term" value="F:RNA binding"/>
    <property type="evidence" value="ECO:0007669"/>
    <property type="project" value="UniProtKB-UniRule"/>
</dbReference>
<evidence type="ECO:0000256" key="1">
    <source>
        <dbReference type="ARBA" id="ARBA00004123"/>
    </source>
</evidence>
<evidence type="ECO:0000256" key="5">
    <source>
        <dbReference type="ARBA" id="ARBA00022884"/>
    </source>
</evidence>
<sequence>MSVVPLNPKPMLMGLVNNDVIVRLKWGTQEYRGRLVSTDSYMNLQLSGAEEYSEGEPAGTLGDVLIRCNNVLWISKADSPSKSAAERNGDRDPAIEL</sequence>
<keyword evidence="13" id="KW-1185">Reference proteome</keyword>
<dbReference type="InterPro" id="IPR016487">
    <property type="entry name" value="Lsm6/sSmF"/>
</dbReference>
<keyword evidence="7 10" id="KW-0539">Nucleus</keyword>
<dbReference type="CDD" id="cd01722">
    <property type="entry name" value="Sm_F"/>
    <property type="match status" value="1"/>
</dbReference>
<dbReference type="Proteomes" id="UP000800041">
    <property type="component" value="Unassembled WGS sequence"/>
</dbReference>
<proteinExistence type="inferred from homology"/>
<dbReference type="EMBL" id="ML977166">
    <property type="protein sequence ID" value="KAF1984770.1"/>
    <property type="molecule type" value="Genomic_DNA"/>
</dbReference>
<organism evidence="12 13">
    <name type="scientific">Aulographum hederae CBS 113979</name>
    <dbReference type="NCBI Taxonomy" id="1176131"/>
    <lineage>
        <taxon>Eukaryota</taxon>
        <taxon>Fungi</taxon>
        <taxon>Dikarya</taxon>
        <taxon>Ascomycota</taxon>
        <taxon>Pezizomycotina</taxon>
        <taxon>Dothideomycetes</taxon>
        <taxon>Pleosporomycetidae</taxon>
        <taxon>Aulographales</taxon>
        <taxon>Aulographaceae</taxon>
    </lineage>
</organism>
<evidence type="ECO:0000256" key="4">
    <source>
        <dbReference type="ARBA" id="ARBA00022728"/>
    </source>
</evidence>
<dbReference type="PANTHER" id="PTHR11021">
    <property type="entry name" value="SMALL NUCLEAR RIBONUCLEOPROTEIN F SNRNP-F"/>
    <property type="match status" value="1"/>
</dbReference>
<keyword evidence="8 10" id="KW-0687">Ribonucleoprotein</keyword>
<comment type="subcellular location">
    <subcellularLocation>
        <location evidence="1 10">Nucleus</location>
    </subcellularLocation>
</comment>
<dbReference type="SUPFAM" id="SSF50182">
    <property type="entry name" value="Sm-like ribonucleoproteins"/>
    <property type="match status" value="1"/>
</dbReference>
<evidence type="ECO:0000256" key="10">
    <source>
        <dbReference type="PIRNR" id="PIRNR006609"/>
    </source>
</evidence>
<dbReference type="PANTHER" id="PTHR11021:SF0">
    <property type="entry name" value="SMALL NUCLEAR RIBONUCLEOPROTEIN F"/>
    <property type="match status" value="1"/>
</dbReference>
<evidence type="ECO:0000313" key="13">
    <source>
        <dbReference type="Proteomes" id="UP000800041"/>
    </source>
</evidence>
<accession>A0A6G1GVH0</accession>
<evidence type="ECO:0000256" key="9">
    <source>
        <dbReference type="ARBA" id="ARBA00030144"/>
    </source>
</evidence>
<dbReference type="Pfam" id="PF01423">
    <property type="entry name" value="LSM"/>
    <property type="match status" value="1"/>
</dbReference>
<keyword evidence="5 10" id="KW-0694">RNA-binding</keyword>
<dbReference type="GO" id="GO:0000398">
    <property type="term" value="P:mRNA splicing, via spliceosome"/>
    <property type="evidence" value="ECO:0007669"/>
    <property type="project" value="InterPro"/>
</dbReference>
<dbReference type="AlphaFoldDB" id="A0A6G1GVH0"/>
<evidence type="ECO:0000256" key="7">
    <source>
        <dbReference type="ARBA" id="ARBA00023242"/>
    </source>
</evidence>
<gene>
    <name evidence="12" type="ORF">K402DRAFT_380564</name>
</gene>
<keyword evidence="4 10" id="KW-0747">Spliceosome</keyword>
<evidence type="ECO:0000259" key="11">
    <source>
        <dbReference type="PROSITE" id="PS52002"/>
    </source>
</evidence>
<evidence type="ECO:0000256" key="8">
    <source>
        <dbReference type="ARBA" id="ARBA00023274"/>
    </source>
</evidence>
<dbReference type="InterPro" id="IPR001163">
    <property type="entry name" value="Sm_dom_euk/arc"/>
</dbReference>
<evidence type="ECO:0000256" key="6">
    <source>
        <dbReference type="ARBA" id="ARBA00023187"/>
    </source>
</evidence>
<evidence type="ECO:0000256" key="3">
    <source>
        <dbReference type="ARBA" id="ARBA00022664"/>
    </source>
</evidence>
<dbReference type="PROSITE" id="PS52002">
    <property type="entry name" value="SM"/>
    <property type="match status" value="1"/>
</dbReference>
<keyword evidence="6 10" id="KW-0508">mRNA splicing</keyword>
<dbReference type="GO" id="GO:0005685">
    <property type="term" value="C:U1 snRNP"/>
    <property type="evidence" value="ECO:0007669"/>
    <property type="project" value="TreeGrafter"/>
</dbReference>
<reference evidence="12" key="1">
    <citation type="journal article" date="2020" name="Stud. Mycol.">
        <title>101 Dothideomycetes genomes: a test case for predicting lifestyles and emergence of pathogens.</title>
        <authorList>
            <person name="Haridas S."/>
            <person name="Albert R."/>
            <person name="Binder M."/>
            <person name="Bloem J."/>
            <person name="Labutti K."/>
            <person name="Salamov A."/>
            <person name="Andreopoulos B."/>
            <person name="Baker S."/>
            <person name="Barry K."/>
            <person name="Bills G."/>
            <person name="Bluhm B."/>
            <person name="Cannon C."/>
            <person name="Castanera R."/>
            <person name="Culley D."/>
            <person name="Daum C."/>
            <person name="Ezra D."/>
            <person name="Gonzalez J."/>
            <person name="Henrissat B."/>
            <person name="Kuo A."/>
            <person name="Liang C."/>
            <person name="Lipzen A."/>
            <person name="Lutzoni F."/>
            <person name="Magnuson J."/>
            <person name="Mondo S."/>
            <person name="Nolan M."/>
            <person name="Ohm R."/>
            <person name="Pangilinan J."/>
            <person name="Park H.-J."/>
            <person name="Ramirez L."/>
            <person name="Alfaro M."/>
            <person name="Sun H."/>
            <person name="Tritt A."/>
            <person name="Yoshinaga Y."/>
            <person name="Zwiers L.-H."/>
            <person name="Turgeon B."/>
            <person name="Goodwin S."/>
            <person name="Spatafora J."/>
            <person name="Crous P."/>
            <person name="Grigoriev I."/>
        </authorList>
    </citation>
    <scope>NUCLEOTIDE SEQUENCE</scope>
    <source>
        <strain evidence="12">CBS 113979</strain>
    </source>
</reference>
<feature type="domain" description="Sm" evidence="11">
    <location>
        <begin position="7"/>
        <end position="80"/>
    </location>
</feature>
<dbReference type="GO" id="GO:0071013">
    <property type="term" value="C:catalytic step 2 spliceosome"/>
    <property type="evidence" value="ECO:0007669"/>
    <property type="project" value="TreeGrafter"/>
</dbReference>
<name>A0A6G1GVH0_9PEZI</name>
<dbReference type="InterPro" id="IPR010920">
    <property type="entry name" value="LSM_dom_sf"/>
</dbReference>
<dbReference type="SMART" id="SM00651">
    <property type="entry name" value="Sm"/>
    <property type="match status" value="1"/>
</dbReference>
<dbReference type="OrthoDB" id="409625at2759"/>
<dbReference type="InterPro" id="IPR034100">
    <property type="entry name" value="Sm_F"/>
</dbReference>
<dbReference type="GO" id="GO:0034715">
    <property type="term" value="C:pICln-Sm protein complex"/>
    <property type="evidence" value="ECO:0007669"/>
    <property type="project" value="TreeGrafter"/>
</dbReference>
<protein>
    <recommendedName>
        <fullName evidence="9">Sm protein F</fullName>
    </recommendedName>
</protein>
<dbReference type="Gene3D" id="2.30.30.100">
    <property type="match status" value="1"/>
</dbReference>
<evidence type="ECO:0000256" key="2">
    <source>
        <dbReference type="ARBA" id="ARBA00007927"/>
    </source>
</evidence>
<keyword evidence="3 10" id="KW-0507">mRNA processing</keyword>
<dbReference type="InterPro" id="IPR047575">
    <property type="entry name" value="Sm"/>
</dbReference>
<evidence type="ECO:0000313" key="12">
    <source>
        <dbReference type="EMBL" id="KAF1984770.1"/>
    </source>
</evidence>
<comment type="similarity">
    <text evidence="2 10">Belongs to the snRNP Sm proteins family. SmF/LSm6 subfamily.</text>
</comment>